<organism evidence="4 5">
    <name type="scientific">Pseudobacter ginsenosidimutans</name>
    <dbReference type="NCBI Taxonomy" id="661488"/>
    <lineage>
        <taxon>Bacteria</taxon>
        <taxon>Pseudomonadati</taxon>
        <taxon>Bacteroidota</taxon>
        <taxon>Chitinophagia</taxon>
        <taxon>Chitinophagales</taxon>
        <taxon>Chitinophagaceae</taxon>
        <taxon>Pseudobacter</taxon>
    </lineage>
</organism>
<dbReference type="GO" id="GO:0016989">
    <property type="term" value="F:sigma factor antagonist activity"/>
    <property type="evidence" value="ECO:0007669"/>
    <property type="project" value="TreeGrafter"/>
</dbReference>
<feature type="transmembrane region" description="Helical" evidence="1">
    <location>
        <begin position="96"/>
        <end position="115"/>
    </location>
</feature>
<name>A0A4Q7N6E1_9BACT</name>
<comment type="caution">
    <text evidence="4">The sequence shown here is derived from an EMBL/GenBank/DDBJ whole genome shotgun (WGS) entry which is preliminary data.</text>
</comment>
<gene>
    <name evidence="4" type="ORF">EV199_2525</name>
</gene>
<dbReference type="PANTHER" id="PTHR30273">
    <property type="entry name" value="PERIPLASMIC SIGNAL SENSOR AND SIGMA FACTOR ACTIVATOR FECR-RELATED"/>
    <property type="match status" value="1"/>
</dbReference>
<protein>
    <submittedName>
        <fullName evidence="4">FecR family protein</fullName>
    </submittedName>
</protein>
<evidence type="ECO:0000259" key="2">
    <source>
        <dbReference type="Pfam" id="PF04773"/>
    </source>
</evidence>
<keyword evidence="1" id="KW-0472">Membrane</keyword>
<evidence type="ECO:0000313" key="4">
    <source>
        <dbReference type="EMBL" id="RZS76639.1"/>
    </source>
</evidence>
<dbReference type="EMBL" id="SGXA01000001">
    <property type="protein sequence ID" value="RZS76639.1"/>
    <property type="molecule type" value="Genomic_DNA"/>
</dbReference>
<dbReference type="Pfam" id="PF16344">
    <property type="entry name" value="FecR_C"/>
    <property type="match status" value="1"/>
</dbReference>
<dbReference type="InterPro" id="IPR012373">
    <property type="entry name" value="Ferrdict_sens_TM"/>
</dbReference>
<sequence length="395" mass="43761">MNAAQYNTIVSLLKKRLHEPLNAEETVLLEQWLAESGENREMVQRLDDPAVIARELAVIAGAGESIYAKIQDQIPELAAPLPVSAPPQIPFLRRGFIRYAAAAVVLLGIGTYVWLGRHQEPATRQVVSSMKDTLIVPGKSGAILTLADGSQIVLDSIGNGRLTEQNGSEVTMQNGRLTYDPVTESKAATAYNTMTTPRGRQFEITLPDGTRVWLNAASSIRYPTVFNGKHRKVELDGEAYFEVKQNAKQPFIVNARNKAAIEVLGTDFNISAYDNDKSLNTTLINGSVKVNGVVIKPGQQAQVTDMVRVISNADIPKVMAWQRGLFKFEGTPLEEVMKQLERWYDIEVVYENERPALRFGGELSRSMSLKGVLNVLEQSGIRYRLEGRKLIVLPK</sequence>
<dbReference type="NCBIfam" id="TIGR01409">
    <property type="entry name" value="TAT_signal_seq"/>
    <property type="match status" value="1"/>
</dbReference>
<keyword evidence="5" id="KW-1185">Reference proteome</keyword>
<accession>A0A4Q7N6E1</accession>
<dbReference type="Pfam" id="PF04773">
    <property type="entry name" value="FecR"/>
    <property type="match status" value="1"/>
</dbReference>
<dbReference type="AlphaFoldDB" id="A0A4Q7N6E1"/>
<dbReference type="InterPro" id="IPR019546">
    <property type="entry name" value="TAT_signal_bac_arc"/>
</dbReference>
<dbReference type="OrthoDB" id="641696at2"/>
<proteinExistence type="predicted"/>
<dbReference type="FunFam" id="2.60.120.1440:FF:000001">
    <property type="entry name" value="Putative anti-sigma factor"/>
    <property type="match status" value="1"/>
</dbReference>
<dbReference type="RefSeq" id="WP_130540931.1">
    <property type="nucleotide sequence ID" value="NZ_CP042431.1"/>
</dbReference>
<dbReference type="Proteomes" id="UP000293874">
    <property type="component" value="Unassembled WGS sequence"/>
</dbReference>
<feature type="domain" description="Protein FecR C-terminal" evidence="3">
    <location>
        <begin position="326"/>
        <end position="392"/>
    </location>
</feature>
<keyword evidence="1" id="KW-1133">Transmembrane helix</keyword>
<evidence type="ECO:0000256" key="1">
    <source>
        <dbReference type="SAM" id="Phobius"/>
    </source>
</evidence>
<dbReference type="Gene3D" id="2.60.120.1440">
    <property type="match status" value="1"/>
</dbReference>
<evidence type="ECO:0000313" key="5">
    <source>
        <dbReference type="Proteomes" id="UP000293874"/>
    </source>
</evidence>
<dbReference type="InterPro" id="IPR032508">
    <property type="entry name" value="FecR_C"/>
</dbReference>
<dbReference type="InterPro" id="IPR006860">
    <property type="entry name" value="FecR"/>
</dbReference>
<dbReference type="PANTHER" id="PTHR30273:SF2">
    <property type="entry name" value="PROTEIN FECR"/>
    <property type="match status" value="1"/>
</dbReference>
<dbReference type="Gene3D" id="3.55.50.30">
    <property type="match status" value="1"/>
</dbReference>
<keyword evidence="1" id="KW-0812">Transmembrane</keyword>
<feature type="domain" description="FecR protein" evidence="2">
    <location>
        <begin position="193"/>
        <end position="289"/>
    </location>
</feature>
<reference evidence="4 5" key="1">
    <citation type="submission" date="2019-02" db="EMBL/GenBank/DDBJ databases">
        <title>Genomic Encyclopedia of Type Strains, Phase IV (KMG-IV): sequencing the most valuable type-strain genomes for metagenomic binning, comparative biology and taxonomic classification.</title>
        <authorList>
            <person name="Goeker M."/>
        </authorList>
    </citation>
    <scope>NUCLEOTIDE SEQUENCE [LARGE SCALE GENOMIC DNA]</scope>
    <source>
        <strain evidence="4 5">DSM 18116</strain>
    </source>
</reference>
<evidence type="ECO:0000259" key="3">
    <source>
        <dbReference type="Pfam" id="PF16344"/>
    </source>
</evidence>